<dbReference type="PANTHER" id="PTHR33392:SF6">
    <property type="entry name" value="POLYISOPRENYL-TEICHOIC ACID--PEPTIDOGLYCAN TEICHOIC ACID TRANSFERASE TAGU"/>
    <property type="match status" value="1"/>
</dbReference>
<gene>
    <name evidence="5" type="ORF">GCM10023329_24740</name>
</gene>
<keyword evidence="6" id="KW-1185">Reference proteome</keyword>
<comment type="caution">
    <text evidence="5">The sequence shown here is derived from an EMBL/GenBank/DDBJ whole genome shotgun (WGS) entry which is preliminary data.</text>
</comment>
<dbReference type="InterPro" id="IPR004474">
    <property type="entry name" value="LytR_CpsA_psr"/>
</dbReference>
<comment type="similarity">
    <text evidence="1">Belongs to the LytR/CpsA/Psr (LCP) family.</text>
</comment>
<evidence type="ECO:0000256" key="1">
    <source>
        <dbReference type="ARBA" id="ARBA00006068"/>
    </source>
</evidence>
<evidence type="ECO:0000313" key="5">
    <source>
        <dbReference type="EMBL" id="GAA4775234.1"/>
    </source>
</evidence>
<evidence type="ECO:0000256" key="2">
    <source>
        <dbReference type="SAM" id="MobiDB-lite"/>
    </source>
</evidence>
<evidence type="ECO:0000259" key="4">
    <source>
        <dbReference type="Pfam" id="PF03816"/>
    </source>
</evidence>
<dbReference type="Proteomes" id="UP001501147">
    <property type="component" value="Unassembled WGS sequence"/>
</dbReference>
<feature type="domain" description="Cell envelope-related transcriptional attenuator" evidence="4">
    <location>
        <begin position="111"/>
        <end position="266"/>
    </location>
</feature>
<organism evidence="5 6">
    <name type="scientific">Streptomyces sanyensis</name>
    <dbReference type="NCBI Taxonomy" id="568869"/>
    <lineage>
        <taxon>Bacteria</taxon>
        <taxon>Bacillati</taxon>
        <taxon>Actinomycetota</taxon>
        <taxon>Actinomycetes</taxon>
        <taxon>Kitasatosporales</taxon>
        <taxon>Streptomycetaceae</taxon>
        <taxon>Streptomyces</taxon>
    </lineage>
</organism>
<feature type="compositionally biased region" description="Gly residues" evidence="2">
    <location>
        <begin position="9"/>
        <end position="21"/>
    </location>
</feature>
<dbReference type="PANTHER" id="PTHR33392">
    <property type="entry name" value="POLYISOPRENYL-TEICHOIC ACID--PEPTIDOGLYCAN TEICHOIC ACID TRANSFERASE TAGU"/>
    <property type="match status" value="1"/>
</dbReference>
<dbReference type="EMBL" id="BAABJV010000004">
    <property type="protein sequence ID" value="GAA4775234.1"/>
    <property type="molecule type" value="Genomic_DNA"/>
</dbReference>
<feature type="region of interest" description="Disordered" evidence="2">
    <location>
        <begin position="1"/>
        <end position="27"/>
    </location>
</feature>
<dbReference type="InterPro" id="IPR050922">
    <property type="entry name" value="LytR/CpsA/Psr_CW_biosynth"/>
</dbReference>
<dbReference type="RefSeq" id="WP_345613109.1">
    <property type="nucleotide sequence ID" value="NZ_BAABJV010000004.1"/>
</dbReference>
<dbReference type="Pfam" id="PF03816">
    <property type="entry name" value="LytR_cpsA_psr"/>
    <property type="match status" value="1"/>
</dbReference>
<proteinExistence type="inferred from homology"/>
<evidence type="ECO:0000313" key="6">
    <source>
        <dbReference type="Proteomes" id="UP001501147"/>
    </source>
</evidence>
<keyword evidence="3" id="KW-0472">Membrane</keyword>
<protein>
    <submittedName>
        <fullName evidence="5">LCP family protein</fullName>
    </submittedName>
</protein>
<dbReference type="NCBIfam" id="TIGR00350">
    <property type="entry name" value="lytR_cpsA_psr"/>
    <property type="match status" value="1"/>
</dbReference>
<evidence type="ECO:0000256" key="3">
    <source>
        <dbReference type="SAM" id="Phobius"/>
    </source>
</evidence>
<name>A0ABP9A7C3_9ACTN</name>
<accession>A0ABP9A7C3</accession>
<dbReference type="Gene3D" id="3.40.630.190">
    <property type="entry name" value="LCP protein"/>
    <property type="match status" value="1"/>
</dbReference>
<feature type="transmembrane region" description="Helical" evidence="3">
    <location>
        <begin position="34"/>
        <end position="58"/>
    </location>
</feature>
<sequence>MSEQSSQGRGDGGPEGAIGGSGKRRGHHGTARRIGLVAAWTTAAALLVAGSGLAYAYFTLQGSIDGVDIDQALGTERPKNLDDGSMDILVLGSDSRAGDNGAYGRDEGAARSDTAMVVHVHTGRTAASVVSIPRDTLVERPGCTRADGTEAPGAARAMFNTAYEAGGPACAVKTVETMSGIRMDHYLEVDFTGFTELVDALGGVEITTTEPLRDADSRLDLEPGTHTLDGEQSLALVRTRKGIGDGSDLGRIELQQAFVRAFVDQVRDVGVLGNPKRLLDLAGTAARAVTPDSGLDSVNELVGFARGLGDLGAEDVSLVTLPVRYDPVDPNRVVPVEPGATEVWRALKQDRPIPGSALQDSAADRGQAAAVVAAGG</sequence>
<keyword evidence="3" id="KW-0812">Transmembrane</keyword>
<reference evidence="6" key="1">
    <citation type="journal article" date="2019" name="Int. J. Syst. Evol. Microbiol.">
        <title>The Global Catalogue of Microorganisms (GCM) 10K type strain sequencing project: providing services to taxonomists for standard genome sequencing and annotation.</title>
        <authorList>
            <consortium name="The Broad Institute Genomics Platform"/>
            <consortium name="The Broad Institute Genome Sequencing Center for Infectious Disease"/>
            <person name="Wu L."/>
            <person name="Ma J."/>
        </authorList>
    </citation>
    <scope>NUCLEOTIDE SEQUENCE [LARGE SCALE GENOMIC DNA]</scope>
    <source>
        <strain evidence="6">JCM 18324</strain>
    </source>
</reference>
<keyword evidence="3" id="KW-1133">Transmembrane helix</keyword>